<feature type="chain" id="PRO_5045753019" evidence="3">
    <location>
        <begin position="29"/>
        <end position="361"/>
    </location>
</feature>
<keyword evidence="5" id="KW-1185">Reference proteome</keyword>
<dbReference type="EMBL" id="JBFCZG010000009">
    <property type="protein sequence ID" value="KAL3418219.1"/>
    <property type="molecule type" value="Genomic_DNA"/>
</dbReference>
<evidence type="ECO:0000313" key="5">
    <source>
        <dbReference type="Proteomes" id="UP001629113"/>
    </source>
</evidence>
<protein>
    <submittedName>
        <fullName evidence="4">Vacuolar membrane protein</fullName>
    </submittedName>
</protein>
<keyword evidence="3" id="KW-0732">Signal</keyword>
<keyword evidence="2" id="KW-0812">Transmembrane</keyword>
<evidence type="ECO:0000256" key="2">
    <source>
        <dbReference type="SAM" id="Phobius"/>
    </source>
</evidence>
<dbReference type="PANTHER" id="PTHR36089">
    <property type="entry name" value="CHITIN SYNTHASE 3 COMPLEX PROTEIN CSI2-RELATED"/>
    <property type="match status" value="1"/>
</dbReference>
<sequence length="361" mass="36901">MRVSTHPTSSLLLSALAIVYLFAMTTSAQDSTGLPNLSEALSSQASEAASTTAPATSAEATRSTATRSSSGVVITATGSVESGASQTVPVITGGSSAANLPSGLPKLSGGYTVIPASVPPTNNAPYMQVSSLPEGTVFIIVGSILGFFGMSVLLWRGLVAWSLHRSVKRANMQQYMPVDAKSQFRTPAAPFYKYTDRDSTISLSGLGKGGKKSGRPQSGTMPAASASSLFFSPTAGVSNTPGNRGSNYLPAGYYAAGASAPGNGQGTTNVSPGPYQSNISLSNLEPRPASQGYSRTVSSPPGSPGYHPHHAYGASGSSLNLNQPPGEQRTPSVYLDDLFDGSGPPPPPPQHGNFQGGGRPF</sequence>
<evidence type="ECO:0000256" key="3">
    <source>
        <dbReference type="SAM" id="SignalP"/>
    </source>
</evidence>
<gene>
    <name evidence="4" type="ORF">PVAG01_09934</name>
</gene>
<evidence type="ECO:0000313" key="4">
    <source>
        <dbReference type="EMBL" id="KAL3418219.1"/>
    </source>
</evidence>
<accession>A0ABR4P4I7</accession>
<dbReference type="PANTHER" id="PTHR36089:SF1">
    <property type="entry name" value="CHITIN SYNTHASE 3 COMPLEX PROTEIN CSI2-RELATED"/>
    <property type="match status" value="1"/>
</dbReference>
<keyword evidence="2" id="KW-0472">Membrane</keyword>
<feature type="transmembrane region" description="Helical" evidence="2">
    <location>
        <begin position="137"/>
        <end position="159"/>
    </location>
</feature>
<dbReference type="InterPro" id="IPR051009">
    <property type="entry name" value="PRM"/>
</dbReference>
<organism evidence="4 5">
    <name type="scientific">Phlyctema vagabunda</name>
    <dbReference type="NCBI Taxonomy" id="108571"/>
    <lineage>
        <taxon>Eukaryota</taxon>
        <taxon>Fungi</taxon>
        <taxon>Dikarya</taxon>
        <taxon>Ascomycota</taxon>
        <taxon>Pezizomycotina</taxon>
        <taxon>Leotiomycetes</taxon>
        <taxon>Helotiales</taxon>
        <taxon>Dermateaceae</taxon>
        <taxon>Phlyctema</taxon>
    </lineage>
</organism>
<evidence type="ECO:0000256" key="1">
    <source>
        <dbReference type="SAM" id="MobiDB-lite"/>
    </source>
</evidence>
<feature type="compositionally biased region" description="Polar residues" evidence="1">
    <location>
        <begin position="315"/>
        <end position="331"/>
    </location>
</feature>
<feature type="compositionally biased region" description="Polar residues" evidence="1">
    <location>
        <begin position="266"/>
        <end position="283"/>
    </location>
</feature>
<dbReference type="Proteomes" id="UP001629113">
    <property type="component" value="Unassembled WGS sequence"/>
</dbReference>
<proteinExistence type="predicted"/>
<reference evidence="4 5" key="1">
    <citation type="submission" date="2024-06" db="EMBL/GenBank/DDBJ databases">
        <title>Complete genome of Phlyctema vagabunda strain 19-DSS-EL-015.</title>
        <authorList>
            <person name="Fiorenzani C."/>
        </authorList>
    </citation>
    <scope>NUCLEOTIDE SEQUENCE [LARGE SCALE GENOMIC DNA]</scope>
    <source>
        <strain evidence="4 5">19-DSS-EL-015</strain>
    </source>
</reference>
<feature type="region of interest" description="Disordered" evidence="1">
    <location>
        <begin position="264"/>
        <end position="361"/>
    </location>
</feature>
<comment type="caution">
    <text evidence="4">The sequence shown here is derived from an EMBL/GenBank/DDBJ whole genome shotgun (WGS) entry which is preliminary data.</text>
</comment>
<name>A0ABR4P4I7_9HELO</name>
<feature type="signal peptide" evidence="3">
    <location>
        <begin position="1"/>
        <end position="28"/>
    </location>
</feature>
<keyword evidence="2" id="KW-1133">Transmembrane helix</keyword>
<feature type="region of interest" description="Disordered" evidence="1">
    <location>
        <begin position="203"/>
        <end position="225"/>
    </location>
</feature>